<feature type="compositionally biased region" description="Polar residues" evidence="1">
    <location>
        <begin position="1"/>
        <end position="14"/>
    </location>
</feature>
<proteinExistence type="predicted"/>
<keyword evidence="2" id="KW-1185">Reference proteome</keyword>
<protein>
    <submittedName>
        <fullName evidence="3 4">Uncharacterized protein</fullName>
    </submittedName>
</protein>
<accession>A0A915AXJ6</accession>
<dbReference type="WBParaSite" id="PgR018_g005_t02">
    <property type="protein sequence ID" value="PgR018_g005_t02"/>
    <property type="gene ID" value="PgR018_g005"/>
</dbReference>
<organism evidence="2 4">
    <name type="scientific">Parascaris univalens</name>
    <name type="common">Nematode worm</name>
    <dbReference type="NCBI Taxonomy" id="6257"/>
    <lineage>
        <taxon>Eukaryota</taxon>
        <taxon>Metazoa</taxon>
        <taxon>Ecdysozoa</taxon>
        <taxon>Nematoda</taxon>
        <taxon>Chromadorea</taxon>
        <taxon>Rhabditida</taxon>
        <taxon>Spirurina</taxon>
        <taxon>Ascaridomorpha</taxon>
        <taxon>Ascaridoidea</taxon>
        <taxon>Ascarididae</taxon>
        <taxon>Parascaris</taxon>
    </lineage>
</organism>
<evidence type="ECO:0000313" key="3">
    <source>
        <dbReference type="WBParaSite" id="PgR018_g005_t01"/>
    </source>
</evidence>
<evidence type="ECO:0000313" key="2">
    <source>
        <dbReference type="Proteomes" id="UP000887569"/>
    </source>
</evidence>
<feature type="region of interest" description="Disordered" evidence="1">
    <location>
        <begin position="1"/>
        <end position="87"/>
    </location>
</feature>
<dbReference type="WBParaSite" id="PgR018_g005_t01">
    <property type="protein sequence ID" value="PgR018_g005_t01"/>
    <property type="gene ID" value="PgR018_g005"/>
</dbReference>
<dbReference type="WBParaSite" id="PgR018_g005_t03">
    <property type="protein sequence ID" value="PgR018_g005_t03"/>
    <property type="gene ID" value="PgR018_g005"/>
</dbReference>
<sequence length="196" mass="21964">MVQSNERNFISSVGQERHKQPAYQGEDDDENLPLRRVVIDDEEEEGSQAVSDPQERLHASGLPYEDHNYGDLSRSTNSSRGNEENSETFPVIAGLASYFGEDEVEDQTTLQQRNAPVTEPSPISYRGPIRETYYRQSEQNASGYSYGSQSQTTYRITQSPGTNLVTIGGRTYVRQTTSNASQGYRSAARGLFLKYT</sequence>
<dbReference type="WBParaSite" id="PgR018_g005_t04">
    <property type="protein sequence ID" value="PgR018_g005_t04"/>
    <property type="gene ID" value="PgR018_g005"/>
</dbReference>
<evidence type="ECO:0000256" key="1">
    <source>
        <dbReference type="SAM" id="MobiDB-lite"/>
    </source>
</evidence>
<reference evidence="3 4" key="1">
    <citation type="submission" date="2022-11" db="UniProtKB">
        <authorList>
            <consortium name="WormBaseParasite"/>
        </authorList>
    </citation>
    <scope>IDENTIFICATION</scope>
</reference>
<dbReference type="AlphaFoldDB" id="A0A915AXJ6"/>
<evidence type="ECO:0000313" key="4">
    <source>
        <dbReference type="WBParaSite" id="PgR018_g005_t02"/>
    </source>
</evidence>
<name>A0A915AXJ6_PARUN</name>
<dbReference type="Proteomes" id="UP000887569">
    <property type="component" value="Unplaced"/>
</dbReference>
<feature type="compositionally biased region" description="Basic and acidic residues" evidence="1">
    <location>
        <begin position="53"/>
        <end position="69"/>
    </location>
</feature>